<gene>
    <name evidence="2" type="ORF">SCHPADRAFT_970600</name>
</gene>
<feature type="region of interest" description="Disordered" evidence="1">
    <location>
        <begin position="116"/>
        <end position="135"/>
    </location>
</feature>
<dbReference type="InParanoid" id="A0A0H2RU61"/>
<accession>A0A0H2RU61</accession>
<dbReference type="AlphaFoldDB" id="A0A0H2RU61"/>
<keyword evidence="3" id="KW-1185">Reference proteome</keyword>
<protein>
    <submittedName>
        <fullName evidence="2">Uncharacterized protein</fullName>
    </submittedName>
</protein>
<name>A0A0H2RU61_9AGAM</name>
<dbReference type="EMBL" id="KQ085967">
    <property type="protein sequence ID" value="KLO12968.1"/>
    <property type="molecule type" value="Genomic_DNA"/>
</dbReference>
<reference evidence="2 3" key="1">
    <citation type="submission" date="2015-04" db="EMBL/GenBank/DDBJ databases">
        <title>Complete genome sequence of Schizopora paradoxa KUC8140, a cosmopolitan wood degrader in East Asia.</title>
        <authorList>
            <consortium name="DOE Joint Genome Institute"/>
            <person name="Min B."/>
            <person name="Park H."/>
            <person name="Jang Y."/>
            <person name="Kim J.-J."/>
            <person name="Kim K.H."/>
            <person name="Pangilinan J."/>
            <person name="Lipzen A."/>
            <person name="Riley R."/>
            <person name="Grigoriev I.V."/>
            <person name="Spatafora J.W."/>
            <person name="Choi I.-G."/>
        </authorList>
    </citation>
    <scope>NUCLEOTIDE SEQUENCE [LARGE SCALE GENOMIC DNA]</scope>
    <source>
        <strain evidence="2 3">KUC8140</strain>
    </source>
</reference>
<organism evidence="2 3">
    <name type="scientific">Schizopora paradoxa</name>
    <dbReference type="NCBI Taxonomy" id="27342"/>
    <lineage>
        <taxon>Eukaryota</taxon>
        <taxon>Fungi</taxon>
        <taxon>Dikarya</taxon>
        <taxon>Basidiomycota</taxon>
        <taxon>Agaricomycotina</taxon>
        <taxon>Agaricomycetes</taxon>
        <taxon>Hymenochaetales</taxon>
        <taxon>Schizoporaceae</taxon>
        <taxon>Schizopora</taxon>
    </lineage>
</organism>
<evidence type="ECO:0000313" key="2">
    <source>
        <dbReference type="EMBL" id="KLO12968.1"/>
    </source>
</evidence>
<dbReference type="Proteomes" id="UP000053477">
    <property type="component" value="Unassembled WGS sequence"/>
</dbReference>
<evidence type="ECO:0000256" key="1">
    <source>
        <dbReference type="SAM" id="MobiDB-lite"/>
    </source>
</evidence>
<proteinExistence type="predicted"/>
<evidence type="ECO:0000313" key="3">
    <source>
        <dbReference type="Proteomes" id="UP000053477"/>
    </source>
</evidence>
<sequence length="135" mass="14761">MYSYIASSEYLTRRRCGILRATTRDDTSGCPTTNSPSASVDSAKSRISCVVDGDGNGTTVRGAVSLDIVELSKLEKNLHLLRPTSSRIRPLRPRIRSSAQGGSLVRLNDMACENDEGQRLRKNYSTLGPPSLPKY</sequence>